<feature type="region of interest" description="Disordered" evidence="6">
    <location>
        <begin position="106"/>
        <end position="145"/>
    </location>
</feature>
<dbReference type="InterPro" id="IPR051359">
    <property type="entry name" value="CaCA_antiporter"/>
</dbReference>
<feature type="compositionally biased region" description="Polar residues" evidence="6">
    <location>
        <begin position="713"/>
        <end position="732"/>
    </location>
</feature>
<evidence type="ECO:0000256" key="6">
    <source>
        <dbReference type="SAM" id="MobiDB-lite"/>
    </source>
</evidence>
<feature type="region of interest" description="Disordered" evidence="6">
    <location>
        <begin position="645"/>
        <end position="732"/>
    </location>
</feature>
<reference evidence="9" key="1">
    <citation type="submission" date="2023-06" db="EMBL/GenBank/DDBJ databases">
        <title>Survivors Of The Sea: Transcriptome response of Skeletonema marinoi to long-term dormancy.</title>
        <authorList>
            <person name="Pinder M.I.M."/>
            <person name="Kourtchenko O."/>
            <person name="Robertson E.K."/>
            <person name="Larsson T."/>
            <person name="Maumus F."/>
            <person name="Osuna-Cruz C.M."/>
            <person name="Vancaester E."/>
            <person name="Stenow R."/>
            <person name="Vandepoele K."/>
            <person name="Ploug H."/>
            <person name="Bruchert V."/>
            <person name="Godhe A."/>
            <person name="Topel M."/>
        </authorList>
    </citation>
    <scope>NUCLEOTIDE SEQUENCE</scope>
    <source>
        <strain evidence="9">R05AC</strain>
    </source>
</reference>
<feature type="compositionally biased region" description="Basic residues" evidence="6">
    <location>
        <begin position="185"/>
        <end position="200"/>
    </location>
</feature>
<feature type="compositionally biased region" description="Basic and acidic residues" evidence="6">
    <location>
        <begin position="121"/>
        <end position="132"/>
    </location>
</feature>
<dbReference type="PANTHER" id="PTHR12266:SF0">
    <property type="entry name" value="MITOCHONDRIAL SODIUM_CALCIUM EXCHANGER PROTEIN"/>
    <property type="match status" value="1"/>
</dbReference>
<feature type="region of interest" description="Disordered" evidence="6">
    <location>
        <begin position="565"/>
        <end position="586"/>
    </location>
</feature>
<dbReference type="InterPro" id="IPR004837">
    <property type="entry name" value="NaCa_Exmemb"/>
</dbReference>
<evidence type="ECO:0000313" key="9">
    <source>
        <dbReference type="EMBL" id="KAK1734322.1"/>
    </source>
</evidence>
<feature type="region of interest" description="Disordered" evidence="6">
    <location>
        <begin position="278"/>
        <end position="302"/>
    </location>
</feature>
<comment type="caution">
    <text evidence="9">The sequence shown here is derived from an EMBL/GenBank/DDBJ whole genome shotgun (WGS) entry which is preliminary data.</text>
</comment>
<feature type="transmembrane region" description="Helical" evidence="7">
    <location>
        <begin position="860"/>
        <end position="877"/>
    </location>
</feature>
<sequence>MTAASRRTTASNNNNSGSFAVLISIGCCWIALSALSSSYSSSSGGAAIDMHGHRYPPSSLHYYYYSHQDKHAASSLRSSREEQLFFAQSNEEPSEWITAAITAEHHDNPSHHRQLSKHLKQLKEDASPENHHQPKSSSSSSATPQQVVIDYTQFSCDSMNDPNLMSRLHERLRQEEHEQSELQMKKKRNKKKKKKKKKGHRDNQESGGVHGDNHVKEVVQSAVTDNELQTADSSSSMQQQTEPQISSLPLLIDKCQFAKTCNDGEGVGFGATLFCSSSTPRSSSSSTSSSSDNTSSSSSSHSSTIRNTLTILLLLTTLLLLFRLLNSTTDEFFSPGLEHFSLQLGLPPRFAGVTLLALGNGAPDVAATMNATLDSQEGYLMALGELTGTSMFVSGVILGVIVSLNDDRGVVVVEGKDDEGVNQPPPPPAPTATMAKKMGVPCQGPLLRDIAVLSLVCIVSMSYLERGVVDYGFVYTLLAMYFVYVLTVLGADAYHLLYHLPRVRRSESGVSLCSNSGGGGGGVSTIEVGKGSDDKCCGGSQGQDQDVATAASVREQLAANEQTPLVATSSGDSSHHLHNRHHSLPVHTHSIRDTVIEAMSNYTCDEEHEQEEQIVIFHPHHAVHPHHENGPMFLSNVFRRGDALRRGSTNSVSPKPSRSRSARQAIRKTVSDGITSFHSWSNSDSARDKNKNTGVSSSSLSSPPEVKRLSSPDRLTTVISSSPPLNITSTSSSVDEECAQPSLLKSCNNIEENNNNNSLCCASLQRPNSWREAWRINVQEFKEHWHDFFLDIYYNEENGAIDVILLSMELPFTIIRKLTNPVPCDGYYCRPLVAVSIILSPLWLCYYFNDQFGYDLSSTYIGYIFCGAALLVGIIVMRYAPGGDGPMDLYMVVPLTLYGFAIAATWLDSIADKLVELLELFGILLEIPSTIMGLTFLAFGNSLQDLIANVSLSRKGLSTMAVTACLAGPIFNLCIGLGLGFMALLKSTGKEEIHVKFPKNIKTGFYFTLANCVLIVIAGVFVGKGVLGRGYGYLACGLYLAYVVTSLYV</sequence>
<feature type="transmembrane region" description="Helical" evidence="7">
    <location>
        <begin position="308"/>
        <end position="325"/>
    </location>
</feature>
<feature type="transmembrane region" description="Helical" evidence="7">
    <location>
        <begin position="889"/>
        <end position="907"/>
    </location>
</feature>
<feature type="compositionally biased region" description="Polar residues" evidence="6">
    <location>
        <begin position="647"/>
        <end position="656"/>
    </location>
</feature>
<feature type="transmembrane region" description="Helical" evidence="7">
    <location>
        <begin position="379"/>
        <end position="402"/>
    </location>
</feature>
<feature type="transmembrane region" description="Helical" evidence="7">
    <location>
        <begin position="1005"/>
        <end position="1023"/>
    </location>
</feature>
<dbReference type="InterPro" id="IPR044880">
    <property type="entry name" value="NCX_ion-bd_dom_sf"/>
</dbReference>
<evidence type="ECO:0000313" key="10">
    <source>
        <dbReference type="Proteomes" id="UP001224775"/>
    </source>
</evidence>
<feature type="transmembrane region" description="Helical" evidence="7">
    <location>
        <begin position="476"/>
        <end position="497"/>
    </location>
</feature>
<dbReference type="PROSITE" id="PS51257">
    <property type="entry name" value="PROKAR_LIPOPROTEIN"/>
    <property type="match status" value="1"/>
</dbReference>
<feature type="compositionally biased region" description="Polar residues" evidence="6">
    <location>
        <begin position="672"/>
        <end position="684"/>
    </location>
</feature>
<feature type="region of interest" description="Disordered" evidence="6">
    <location>
        <begin position="174"/>
        <end position="215"/>
    </location>
</feature>
<feature type="transmembrane region" description="Helical" evidence="7">
    <location>
        <begin position="1030"/>
        <end position="1048"/>
    </location>
</feature>
<name>A0AAD9D593_9STRA</name>
<dbReference type="PANTHER" id="PTHR12266">
    <property type="entry name" value="NA+/CA2+ K+ INDEPENDENT EXCHANGER"/>
    <property type="match status" value="1"/>
</dbReference>
<keyword evidence="2" id="KW-0813">Transport</keyword>
<feature type="transmembrane region" description="Helical" evidence="7">
    <location>
        <begin position="919"/>
        <end position="939"/>
    </location>
</feature>
<evidence type="ECO:0000256" key="2">
    <source>
        <dbReference type="ARBA" id="ARBA00022448"/>
    </source>
</evidence>
<dbReference type="Pfam" id="PF01699">
    <property type="entry name" value="Na_Ca_ex"/>
    <property type="match status" value="2"/>
</dbReference>
<keyword evidence="5 7" id="KW-0472">Membrane</keyword>
<keyword evidence="10" id="KW-1185">Reference proteome</keyword>
<dbReference type="Proteomes" id="UP001224775">
    <property type="component" value="Unassembled WGS sequence"/>
</dbReference>
<feature type="domain" description="Sodium/calcium exchanger membrane region" evidence="8">
    <location>
        <begin position="316"/>
        <end position="489"/>
    </location>
</feature>
<evidence type="ECO:0000256" key="7">
    <source>
        <dbReference type="SAM" id="Phobius"/>
    </source>
</evidence>
<dbReference type="AlphaFoldDB" id="A0AAD9D593"/>
<evidence type="ECO:0000256" key="4">
    <source>
        <dbReference type="ARBA" id="ARBA00022989"/>
    </source>
</evidence>
<feature type="compositionally biased region" description="Basic residues" evidence="6">
    <location>
        <begin position="111"/>
        <end position="120"/>
    </location>
</feature>
<dbReference type="EMBL" id="JATAAI010000040">
    <property type="protein sequence ID" value="KAK1734322.1"/>
    <property type="molecule type" value="Genomic_DNA"/>
</dbReference>
<accession>A0AAD9D593</accession>
<feature type="domain" description="Sodium/calcium exchanger membrane region" evidence="8">
    <location>
        <begin position="897"/>
        <end position="1047"/>
    </location>
</feature>
<organism evidence="9 10">
    <name type="scientific">Skeletonema marinoi</name>
    <dbReference type="NCBI Taxonomy" id="267567"/>
    <lineage>
        <taxon>Eukaryota</taxon>
        <taxon>Sar</taxon>
        <taxon>Stramenopiles</taxon>
        <taxon>Ochrophyta</taxon>
        <taxon>Bacillariophyta</taxon>
        <taxon>Coscinodiscophyceae</taxon>
        <taxon>Thalassiosirophycidae</taxon>
        <taxon>Thalassiosirales</taxon>
        <taxon>Skeletonemataceae</taxon>
        <taxon>Skeletonema</taxon>
        <taxon>Skeletonema marinoi-dohrnii complex</taxon>
    </lineage>
</organism>
<gene>
    <name evidence="9" type="ORF">QTG54_015089</name>
</gene>
<feature type="transmembrane region" description="Helical" evidence="7">
    <location>
        <begin position="827"/>
        <end position="848"/>
    </location>
</feature>
<feature type="compositionally biased region" description="Basic and acidic residues" evidence="6">
    <location>
        <begin position="174"/>
        <end position="184"/>
    </location>
</feature>
<evidence type="ECO:0000256" key="1">
    <source>
        <dbReference type="ARBA" id="ARBA00004141"/>
    </source>
</evidence>
<evidence type="ECO:0000256" key="5">
    <source>
        <dbReference type="ARBA" id="ARBA00023136"/>
    </source>
</evidence>
<evidence type="ECO:0000259" key="8">
    <source>
        <dbReference type="Pfam" id="PF01699"/>
    </source>
</evidence>
<keyword evidence="4 7" id="KW-1133">Transmembrane helix</keyword>
<dbReference type="GO" id="GO:0008324">
    <property type="term" value="F:monoatomic cation transmembrane transporter activity"/>
    <property type="evidence" value="ECO:0007669"/>
    <property type="project" value="TreeGrafter"/>
</dbReference>
<protein>
    <submittedName>
        <fullName evidence="9">Sodium/calcium exchanger protein</fullName>
    </submittedName>
</protein>
<keyword evidence="3 7" id="KW-0812">Transmembrane</keyword>
<dbReference type="GO" id="GO:0016020">
    <property type="term" value="C:membrane"/>
    <property type="evidence" value="ECO:0007669"/>
    <property type="project" value="UniProtKB-SubCell"/>
</dbReference>
<dbReference type="Gene3D" id="1.20.1420.30">
    <property type="entry name" value="NCX, central ion-binding region"/>
    <property type="match status" value="2"/>
</dbReference>
<feature type="transmembrane region" description="Helical" evidence="7">
    <location>
        <begin position="960"/>
        <end position="985"/>
    </location>
</feature>
<proteinExistence type="predicted"/>
<comment type="subcellular location">
    <subcellularLocation>
        <location evidence="1">Membrane</location>
        <topology evidence="1">Multi-pass membrane protein</topology>
    </subcellularLocation>
</comment>
<evidence type="ECO:0000256" key="3">
    <source>
        <dbReference type="ARBA" id="ARBA00022692"/>
    </source>
</evidence>